<organism evidence="2 3">
    <name type="scientific">Candidula unifasciata</name>
    <dbReference type="NCBI Taxonomy" id="100452"/>
    <lineage>
        <taxon>Eukaryota</taxon>
        <taxon>Metazoa</taxon>
        <taxon>Spiralia</taxon>
        <taxon>Lophotrochozoa</taxon>
        <taxon>Mollusca</taxon>
        <taxon>Gastropoda</taxon>
        <taxon>Heterobranchia</taxon>
        <taxon>Euthyneura</taxon>
        <taxon>Panpulmonata</taxon>
        <taxon>Eupulmonata</taxon>
        <taxon>Stylommatophora</taxon>
        <taxon>Helicina</taxon>
        <taxon>Helicoidea</taxon>
        <taxon>Geomitridae</taxon>
        <taxon>Candidula</taxon>
    </lineage>
</organism>
<feature type="non-terminal residue" evidence="2">
    <location>
        <position position="1"/>
    </location>
</feature>
<dbReference type="GO" id="GO:0035735">
    <property type="term" value="P:intraciliary transport involved in cilium assembly"/>
    <property type="evidence" value="ECO:0007669"/>
    <property type="project" value="InterPro"/>
</dbReference>
<dbReference type="OrthoDB" id="197735at2759"/>
<evidence type="ECO:0008006" key="4">
    <source>
        <dbReference type="Google" id="ProtNLM"/>
    </source>
</evidence>
<dbReference type="EMBL" id="CAJHNH020008090">
    <property type="protein sequence ID" value="CAG5135244.1"/>
    <property type="molecule type" value="Genomic_DNA"/>
</dbReference>
<gene>
    <name evidence="2" type="ORF">CUNI_LOCUS20802</name>
</gene>
<keyword evidence="1" id="KW-0175">Coiled coil</keyword>
<dbReference type="AlphaFoldDB" id="A0A8S4A1P8"/>
<dbReference type="GO" id="GO:0010824">
    <property type="term" value="P:regulation of centrosome duplication"/>
    <property type="evidence" value="ECO:0007669"/>
    <property type="project" value="TreeGrafter"/>
</dbReference>
<accession>A0A8S4A1P8</accession>
<dbReference type="GO" id="GO:0005929">
    <property type="term" value="C:cilium"/>
    <property type="evidence" value="ECO:0007669"/>
    <property type="project" value="GOC"/>
</dbReference>
<comment type="caution">
    <text evidence="2">The sequence shown here is derived from an EMBL/GenBank/DDBJ whole genome shotgun (WGS) entry which is preliminary data.</text>
</comment>
<dbReference type="PANTHER" id="PTHR31540:SF1">
    <property type="entry name" value="CENTROSOMAL PROTEIN OF 131 KDA"/>
    <property type="match status" value="1"/>
</dbReference>
<dbReference type="GO" id="GO:0034451">
    <property type="term" value="C:centriolar satellite"/>
    <property type="evidence" value="ECO:0007669"/>
    <property type="project" value="TreeGrafter"/>
</dbReference>
<evidence type="ECO:0000313" key="3">
    <source>
        <dbReference type="Proteomes" id="UP000678393"/>
    </source>
</evidence>
<feature type="coiled-coil region" evidence="1">
    <location>
        <begin position="17"/>
        <end position="169"/>
    </location>
</feature>
<name>A0A8S4A1P8_9EUPU</name>
<reference evidence="2" key="1">
    <citation type="submission" date="2021-04" db="EMBL/GenBank/DDBJ databases">
        <authorList>
            <consortium name="Molecular Ecology Group"/>
        </authorList>
    </citation>
    <scope>NUCLEOTIDE SEQUENCE</scope>
</reference>
<dbReference type="PANTHER" id="PTHR31540">
    <property type="entry name" value="CENTROSOMAL PROTEIN OF 131 KDA"/>
    <property type="match status" value="1"/>
</dbReference>
<keyword evidence="3" id="KW-1185">Reference proteome</keyword>
<evidence type="ECO:0000256" key="1">
    <source>
        <dbReference type="SAM" id="Coils"/>
    </source>
</evidence>
<proteinExistence type="predicted"/>
<sequence length="174" mass="20752">RLREKFEADTRELEQSERRAVKKYNEIKAKLAELEGENERAKVIIKQKEQEMLDNKKLIEKMNSERSHVSDIIRQEFADRIVATEEENKRIKHEISELRARHRIELEKAHAALDDLRKANEEEMEKVHQRVKQAIVKKEEVVAQLKQQYQAANKRADHLEGLLEQQRKQLLNKK</sequence>
<evidence type="ECO:0000313" key="2">
    <source>
        <dbReference type="EMBL" id="CAG5135244.1"/>
    </source>
</evidence>
<dbReference type="InterPro" id="IPR030465">
    <property type="entry name" value="CEP131"/>
</dbReference>
<protein>
    <recommendedName>
        <fullName evidence="4">5-azacytidine-induced protein 1</fullName>
    </recommendedName>
</protein>
<dbReference type="Proteomes" id="UP000678393">
    <property type="component" value="Unassembled WGS sequence"/>
</dbReference>